<evidence type="ECO:0000313" key="1">
    <source>
        <dbReference type="EMBL" id="MFD2572440.1"/>
    </source>
</evidence>
<keyword evidence="2" id="KW-1185">Reference proteome</keyword>
<sequence>MKSIHFYLFLGYLSISLINAEAQTDSVRTEYRTEDEKVSKEEIKRLIRYITRANVEEKTLIKFGGILTSATFSRIGGKFSAGLNTELTIERKLSPSTRT</sequence>
<evidence type="ECO:0000313" key="2">
    <source>
        <dbReference type="Proteomes" id="UP001597469"/>
    </source>
</evidence>
<protein>
    <submittedName>
        <fullName evidence="1">Uncharacterized protein</fullName>
    </submittedName>
</protein>
<comment type="caution">
    <text evidence="1">The sequence shown here is derived from an EMBL/GenBank/DDBJ whole genome shotgun (WGS) entry which is preliminary data.</text>
</comment>
<proteinExistence type="predicted"/>
<organism evidence="1 2">
    <name type="scientific">Spirosoma soli</name>
    <dbReference type="NCBI Taxonomy" id="1770529"/>
    <lineage>
        <taxon>Bacteria</taxon>
        <taxon>Pseudomonadati</taxon>
        <taxon>Bacteroidota</taxon>
        <taxon>Cytophagia</taxon>
        <taxon>Cytophagales</taxon>
        <taxon>Cytophagaceae</taxon>
        <taxon>Spirosoma</taxon>
    </lineage>
</organism>
<gene>
    <name evidence="1" type="ORF">ACFSUS_17505</name>
</gene>
<accession>A0ABW5M664</accession>
<reference evidence="2" key="1">
    <citation type="journal article" date="2019" name="Int. J. Syst. Evol. Microbiol.">
        <title>The Global Catalogue of Microorganisms (GCM) 10K type strain sequencing project: providing services to taxonomists for standard genome sequencing and annotation.</title>
        <authorList>
            <consortium name="The Broad Institute Genomics Platform"/>
            <consortium name="The Broad Institute Genome Sequencing Center for Infectious Disease"/>
            <person name="Wu L."/>
            <person name="Ma J."/>
        </authorList>
    </citation>
    <scope>NUCLEOTIDE SEQUENCE [LARGE SCALE GENOMIC DNA]</scope>
    <source>
        <strain evidence="2">KCTC 42805</strain>
    </source>
</reference>
<name>A0ABW5M664_9BACT</name>
<dbReference type="RefSeq" id="WP_381524841.1">
    <property type="nucleotide sequence ID" value="NZ_JBHULN010000010.1"/>
</dbReference>
<dbReference type="Proteomes" id="UP001597469">
    <property type="component" value="Unassembled WGS sequence"/>
</dbReference>
<dbReference type="EMBL" id="JBHULN010000010">
    <property type="protein sequence ID" value="MFD2572440.1"/>
    <property type="molecule type" value="Genomic_DNA"/>
</dbReference>